<evidence type="ECO:0000256" key="1">
    <source>
        <dbReference type="ARBA" id="ARBA00004370"/>
    </source>
</evidence>
<feature type="region of interest" description="Disordered" evidence="5">
    <location>
        <begin position="1"/>
        <end position="121"/>
    </location>
</feature>
<dbReference type="InParanoid" id="W2SFY9"/>
<evidence type="ECO:0000259" key="6">
    <source>
        <dbReference type="SMART" id="SM00449"/>
    </source>
</evidence>
<dbReference type="InterPro" id="IPR003877">
    <property type="entry name" value="SPRY_dom"/>
</dbReference>
<evidence type="ECO:0000313" key="7">
    <source>
        <dbReference type="EMBL" id="ETN46809.1"/>
    </source>
</evidence>
<evidence type="ECO:0000256" key="5">
    <source>
        <dbReference type="SAM" id="MobiDB-lite"/>
    </source>
</evidence>
<dbReference type="Gene3D" id="2.60.120.920">
    <property type="match status" value="1"/>
</dbReference>
<dbReference type="STRING" id="1220924.W2SFY9"/>
<dbReference type="InterPro" id="IPR035780">
    <property type="entry name" value="SPRY_Ssh4-like"/>
</dbReference>
<dbReference type="CDD" id="cd12910">
    <property type="entry name" value="SPRY_SSH4_like"/>
    <property type="match status" value="1"/>
</dbReference>
<dbReference type="HOGENOM" id="CLU_026654_0_0_1"/>
<gene>
    <name evidence="7" type="ORF">HMPREF1541_00998</name>
</gene>
<keyword evidence="2" id="KW-0812">Transmembrane</keyword>
<feature type="compositionally biased region" description="Polar residues" evidence="5">
    <location>
        <begin position="14"/>
        <end position="32"/>
    </location>
</feature>
<feature type="compositionally biased region" description="Basic and acidic residues" evidence="5">
    <location>
        <begin position="33"/>
        <end position="45"/>
    </location>
</feature>
<dbReference type="SMART" id="SM00449">
    <property type="entry name" value="SPRY"/>
    <property type="match status" value="1"/>
</dbReference>
<feature type="compositionally biased region" description="Low complexity" evidence="5">
    <location>
        <begin position="50"/>
        <end position="66"/>
    </location>
</feature>
<feature type="compositionally biased region" description="Pro residues" evidence="5">
    <location>
        <begin position="84"/>
        <end position="99"/>
    </location>
</feature>
<dbReference type="InterPro" id="IPR043136">
    <property type="entry name" value="B30.2/SPRY_sf"/>
</dbReference>
<keyword evidence="4" id="KW-0472">Membrane</keyword>
<evidence type="ECO:0000256" key="4">
    <source>
        <dbReference type="ARBA" id="ARBA00023136"/>
    </source>
</evidence>
<comment type="subcellular location">
    <subcellularLocation>
        <location evidence="1">Membrane</location>
    </subcellularLocation>
</comment>
<dbReference type="InterPro" id="IPR050618">
    <property type="entry name" value="Ubq-SigPath_Reg"/>
</dbReference>
<name>W2SFY9_CYPE1</name>
<feature type="region of interest" description="Disordered" evidence="5">
    <location>
        <begin position="167"/>
        <end position="192"/>
    </location>
</feature>
<organism evidence="7 8">
    <name type="scientific">Cyphellophora europaea (strain CBS 101466)</name>
    <name type="common">Phialophora europaea</name>
    <dbReference type="NCBI Taxonomy" id="1220924"/>
    <lineage>
        <taxon>Eukaryota</taxon>
        <taxon>Fungi</taxon>
        <taxon>Dikarya</taxon>
        <taxon>Ascomycota</taxon>
        <taxon>Pezizomycotina</taxon>
        <taxon>Eurotiomycetes</taxon>
        <taxon>Chaetothyriomycetidae</taxon>
        <taxon>Chaetothyriales</taxon>
        <taxon>Cyphellophoraceae</taxon>
        <taxon>Cyphellophora</taxon>
    </lineage>
</organism>
<keyword evidence="8" id="KW-1185">Reference proteome</keyword>
<reference evidence="7 8" key="1">
    <citation type="submission" date="2013-03" db="EMBL/GenBank/DDBJ databases">
        <title>The Genome Sequence of Phialophora europaea CBS 101466.</title>
        <authorList>
            <consortium name="The Broad Institute Genomics Platform"/>
            <person name="Cuomo C."/>
            <person name="de Hoog S."/>
            <person name="Gorbushina A."/>
            <person name="Walker B."/>
            <person name="Young S.K."/>
            <person name="Zeng Q."/>
            <person name="Gargeya S."/>
            <person name="Fitzgerald M."/>
            <person name="Haas B."/>
            <person name="Abouelleil A."/>
            <person name="Allen A.W."/>
            <person name="Alvarado L."/>
            <person name="Arachchi H.M."/>
            <person name="Berlin A.M."/>
            <person name="Chapman S.B."/>
            <person name="Gainer-Dewar J."/>
            <person name="Goldberg J."/>
            <person name="Griggs A."/>
            <person name="Gujja S."/>
            <person name="Hansen M."/>
            <person name="Howarth C."/>
            <person name="Imamovic A."/>
            <person name="Ireland A."/>
            <person name="Larimer J."/>
            <person name="McCowan C."/>
            <person name="Murphy C."/>
            <person name="Pearson M."/>
            <person name="Poon T.W."/>
            <person name="Priest M."/>
            <person name="Roberts A."/>
            <person name="Saif S."/>
            <person name="Shea T."/>
            <person name="Sisk P."/>
            <person name="Sykes S."/>
            <person name="Wortman J."/>
            <person name="Nusbaum C."/>
            <person name="Birren B."/>
        </authorList>
    </citation>
    <scope>NUCLEOTIDE SEQUENCE [LARGE SCALE GENOMIC DNA]</scope>
    <source>
        <strain evidence="7 8">CBS 101466</strain>
    </source>
</reference>
<dbReference type="PANTHER" id="PTHR12864">
    <property type="entry name" value="RAN BINDING PROTEIN 9-RELATED"/>
    <property type="match status" value="1"/>
</dbReference>
<sequence length="370" mass="40292">MGFFKSLKGKVDVGTNSEYQTSASNNTKYNSSTHDDLSTANDKRRLFGISSSSRSQASQSQQSSSSTYAPPAGPPPSKETYQAPPGPPPTLTNPEPPPYHDWTSVPDNSQLPPPPAFFAEFSPANNASLESAEAAHQWCERYPPYAPCAPSQPLIDAANSGNLTLDRPPNLSKSSSLTRTAPGTYSAKTKPSQPDTILLSTLPIYFAAAANPLHTEQVKTIYYEAEIKRIHDANSIVAIGFAGMPYPPWRLPGWHRASIGVHSDDGRRYINDSFGGVDFVRPFGVGDVVGLGVRFGTEAKTDVTVKTRCFFVRNGREEGSWDVDEERDQEHVFEGVQGLEGEGDLHVAVGLSGGVEVDIRLMENQWQYRS</sequence>
<evidence type="ECO:0000313" key="8">
    <source>
        <dbReference type="Proteomes" id="UP000030752"/>
    </source>
</evidence>
<dbReference type="GO" id="GO:0016020">
    <property type="term" value="C:membrane"/>
    <property type="evidence" value="ECO:0007669"/>
    <property type="project" value="UniProtKB-SubCell"/>
</dbReference>
<evidence type="ECO:0000256" key="2">
    <source>
        <dbReference type="ARBA" id="ARBA00022692"/>
    </source>
</evidence>
<evidence type="ECO:0000256" key="3">
    <source>
        <dbReference type="ARBA" id="ARBA00022989"/>
    </source>
</evidence>
<dbReference type="Proteomes" id="UP000030752">
    <property type="component" value="Unassembled WGS sequence"/>
</dbReference>
<dbReference type="OrthoDB" id="25503at2759"/>
<accession>W2SFY9</accession>
<feature type="compositionally biased region" description="Polar residues" evidence="5">
    <location>
        <begin position="171"/>
        <end position="192"/>
    </location>
</feature>
<dbReference type="VEuPathDB" id="FungiDB:HMPREF1541_00998"/>
<dbReference type="GeneID" id="19968337"/>
<dbReference type="AlphaFoldDB" id="W2SFY9"/>
<dbReference type="EMBL" id="KB822711">
    <property type="protein sequence ID" value="ETN46809.1"/>
    <property type="molecule type" value="Genomic_DNA"/>
</dbReference>
<proteinExistence type="predicted"/>
<dbReference type="RefSeq" id="XP_008711521.1">
    <property type="nucleotide sequence ID" value="XM_008713299.1"/>
</dbReference>
<keyword evidence="3" id="KW-1133">Transmembrane helix</keyword>
<dbReference type="eggNOG" id="KOG1477">
    <property type="taxonomic scope" value="Eukaryota"/>
</dbReference>
<protein>
    <recommendedName>
        <fullName evidence="6">SPRY domain-containing protein</fullName>
    </recommendedName>
</protein>
<feature type="domain" description="SPRY" evidence="6">
    <location>
        <begin position="218"/>
        <end position="365"/>
    </location>
</feature>